<dbReference type="Proteomes" id="UP001165986">
    <property type="component" value="Unassembled WGS sequence"/>
</dbReference>
<feature type="transmembrane region" description="Helical" evidence="1">
    <location>
        <begin position="39"/>
        <end position="60"/>
    </location>
</feature>
<keyword evidence="1" id="KW-1133">Transmembrane helix</keyword>
<accession>A0AA40T477</accession>
<dbReference type="EMBL" id="VJXY01000062">
    <property type="protein sequence ID" value="MBD6620334.1"/>
    <property type="molecule type" value="Genomic_DNA"/>
</dbReference>
<dbReference type="AlphaFoldDB" id="A0AA40T477"/>
<reference evidence="2" key="1">
    <citation type="submission" date="2019-07" db="EMBL/GenBank/DDBJ databases">
        <title>Toxilogical consequences of a new and cryptic species of cyanobacteria (Komarekiella delphini-convector) recovered from the epidermis of a bottlenose dolphin and 1500 ft. in the air.</title>
        <authorList>
            <person name="Brown A.O."/>
            <person name="Dvorak P."/>
            <person name="Villanueva C.D."/>
            <person name="Foss A.J."/>
            <person name="Garvey A.D."/>
            <person name="Gibson Q.A."/>
            <person name="Johansen J.R."/>
            <person name="Casamatta D.A."/>
        </authorList>
    </citation>
    <scope>NUCLEOTIDE SEQUENCE</scope>
    <source>
        <strain evidence="2">SJRDD-AB1</strain>
    </source>
</reference>
<keyword evidence="3" id="KW-1185">Reference proteome</keyword>
<evidence type="ECO:0008006" key="4">
    <source>
        <dbReference type="Google" id="ProtNLM"/>
    </source>
</evidence>
<name>A0AA40T477_9NOST</name>
<feature type="transmembrane region" description="Helical" evidence="1">
    <location>
        <begin position="244"/>
        <end position="262"/>
    </location>
</feature>
<evidence type="ECO:0000256" key="1">
    <source>
        <dbReference type="SAM" id="Phobius"/>
    </source>
</evidence>
<gene>
    <name evidence="2" type="ORF">FNW02_32270</name>
</gene>
<evidence type="ECO:0000313" key="3">
    <source>
        <dbReference type="Proteomes" id="UP001165986"/>
    </source>
</evidence>
<keyword evidence="1" id="KW-0472">Membrane</keyword>
<keyword evidence="1" id="KW-0812">Transmembrane</keyword>
<protein>
    <recommendedName>
        <fullName evidence="4">NAD/NADP transhydrogenase beta subunit</fullName>
    </recommendedName>
</protein>
<comment type="caution">
    <text evidence="2">The sequence shown here is derived from an EMBL/GenBank/DDBJ whole genome shotgun (WGS) entry which is preliminary data.</text>
</comment>
<proteinExistence type="predicted"/>
<feature type="transmembrane region" description="Helical" evidence="1">
    <location>
        <begin position="306"/>
        <end position="332"/>
    </location>
</feature>
<sequence>MIAQGVFAGGDLVTRTAENADAISQGFNELWIELLNGQLYGSLCTVGTLFAVSTLVFFIIEWTKQMLNFEETRAITDLIWPLTVAALLFQNGQLLGQSTMAMRDMINNTNSYVLIRTAAGVDLRAAYQKALGVEAVRSAIGREMEMCRTSSLAPQEAIDCLTEAKQRLMNEYPRYFVGSNGPFAWLIDRIDRIINAPIDAIQSGANPVQVLLSPFSAYVGSVVAGTITNILVALGGAYQWGIELTMLLTALLGPLAVGGSLLPYGSKSIFTWLAGYFSVGMAKLSFNVITGFAAELMANSRSDQPLFFLFVIGIIAPALATGLAAGGGLALLTQLNKAADQAISVAKDVAVTVVSYGGGALAKVIRRGA</sequence>
<feature type="transmembrane region" description="Helical" evidence="1">
    <location>
        <begin position="269"/>
        <end position="294"/>
    </location>
</feature>
<evidence type="ECO:0000313" key="2">
    <source>
        <dbReference type="EMBL" id="MBD6620334.1"/>
    </source>
</evidence>
<feature type="transmembrane region" description="Helical" evidence="1">
    <location>
        <begin position="215"/>
        <end position="238"/>
    </location>
</feature>
<organism evidence="2 3">
    <name type="scientific">Komarekiella delphini-convector SJRDD-AB1</name>
    <dbReference type="NCBI Taxonomy" id="2593771"/>
    <lineage>
        <taxon>Bacteria</taxon>
        <taxon>Bacillati</taxon>
        <taxon>Cyanobacteriota</taxon>
        <taxon>Cyanophyceae</taxon>
        <taxon>Nostocales</taxon>
        <taxon>Nostocaceae</taxon>
        <taxon>Komarekiella</taxon>
        <taxon>Komarekiella delphini-convector</taxon>
    </lineage>
</organism>